<dbReference type="STRING" id="1163406.A0A0L0NI59"/>
<comment type="caution">
    <text evidence="4">The sequence shown here is derived from an EMBL/GenBank/DDBJ whole genome shotgun (WGS) entry which is preliminary data.</text>
</comment>
<proteinExistence type="predicted"/>
<dbReference type="InterPro" id="IPR036770">
    <property type="entry name" value="Ankyrin_rpt-contain_sf"/>
</dbReference>
<dbReference type="PANTHER" id="PTHR24189:SF50">
    <property type="entry name" value="ANKYRIN REPEAT AND SOCS BOX PROTEIN 2"/>
    <property type="match status" value="1"/>
</dbReference>
<keyword evidence="5" id="KW-1185">Reference proteome</keyword>
<dbReference type="GO" id="GO:0005634">
    <property type="term" value="C:nucleus"/>
    <property type="evidence" value="ECO:0007669"/>
    <property type="project" value="TreeGrafter"/>
</dbReference>
<evidence type="ECO:0000313" key="4">
    <source>
        <dbReference type="EMBL" id="KND93776.1"/>
    </source>
</evidence>
<feature type="repeat" description="ANK" evidence="3">
    <location>
        <begin position="77"/>
        <end position="109"/>
    </location>
</feature>
<evidence type="ECO:0000256" key="3">
    <source>
        <dbReference type="PROSITE-ProRule" id="PRU00023"/>
    </source>
</evidence>
<reference evidence="4 5" key="1">
    <citation type="journal article" date="2015" name="BMC Genomics">
        <title>The genome of the truffle-parasite Tolypocladium ophioglossoides and the evolution of antifungal peptaibiotics.</title>
        <authorList>
            <person name="Quandt C.A."/>
            <person name="Bushley K.E."/>
            <person name="Spatafora J.W."/>
        </authorList>
    </citation>
    <scope>NUCLEOTIDE SEQUENCE [LARGE SCALE GENOMIC DNA]</scope>
    <source>
        <strain evidence="4 5">CBS 100239</strain>
    </source>
</reference>
<dbReference type="EMBL" id="LFRF01000003">
    <property type="protein sequence ID" value="KND93776.1"/>
    <property type="molecule type" value="Genomic_DNA"/>
</dbReference>
<dbReference type="AlphaFoldDB" id="A0A0L0NI59"/>
<feature type="repeat" description="ANK" evidence="3">
    <location>
        <begin position="235"/>
        <end position="248"/>
    </location>
</feature>
<accession>A0A0L0NI59</accession>
<dbReference type="PROSITE" id="PS50088">
    <property type="entry name" value="ANK_REPEAT"/>
    <property type="match status" value="2"/>
</dbReference>
<dbReference type="SMART" id="SM00248">
    <property type="entry name" value="ANK"/>
    <property type="match status" value="3"/>
</dbReference>
<evidence type="ECO:0000256" key="2">
    <source>
        <dbReference type="ARBA" id="ARBA00023043"/>
    </source>
</evidence>
<evidence type="ECO:0000256" key="1">
    <source>
        <dbReference type="ARBA" id="ARBA00022737"/>
    </source>
</evidence>
<dbReference type="Proteomes" id="UP000036947">
    <property type="component" value="Unassembled WGS sequence"/>
</dbReference>
<evidence type="ECO:0000313" key="5">
    <source>
        <dbReference type="Proteomes" id="UP000036947"/>
    </source>
</evidence>
<dbReference type="SUPFAM" id="SSF48403">
    <property type="entry name" value="Ankyrin repeat"/>
    <property type="match status" value="1"/>
</dbReference>
<dbReference type="InterPro" id="IPR002110">
    <property type="entry name" value="Ankyrin_rpt"/>
</dbReference>
<dbReference type="PANTHER" id="PTHR24189">
    <property type="entry name" value="MYOTROPHIN"/>
    <property type="match status" value="1"/>
</dbReference>
<dbReference type="Gene3D" id="1.25.40.20">
    <property type="entry name" value="Ankyrin repeat-containing domain"/>
    <property type="match status" value="2"/>
</dbReference>
<protein>
    <submittedName>
        <fullName evidence="4">Ankyrin-3</fullName>
    </submittedName>
</protein>
<dbReference type="GO" id="GO:0005737">
    <property type="term" value="C:cytoplasm"/>
    <property type="evidence" value="ECO:0007669"/>
    <property type="project" value="TreeGrafter"/>
</dbReference>
<dbReference type="PROSITE" id="PS50297">
    <property type="entry name" value="ANK_REP_REGION"/>
    <property type="match status" value="2"/>
</dbReference>
<dbReference type="Pfam" id="PF00023">
    <property type="entry name" value="Ank"/>
    <property type="match status" value="1"/>
</dbReference>
<dbReference type="OrthoDB" id="4918761at2759"/>
<keyword evidence="2 3" id="KW-0040">ANK repeat</keyword>
<name>A0A0L0NI59_TOLOC</name>
<keyword evidence="1" id="KW-0677">Repeat</keyword>
<organism evidence="4 5">
    <name type="scientific">Tolypocladium ophioglossoides (strain CBS 100239)</name>
    <name type="common">Snaketongue truffleclub</name>
    <name type="synonym">Elaphocordyceps ophioglossoides</name>
    <dbReference type="NCBI Taxonomy" id="1163406"/>
    <lineage>
        <taxon>Eukaryota</taxon>
        <taxon>Fungi</taxon>
        <taxon>Dikarya</taxon>
        <taxon>Ascomycota</taxon>
        <taxon>Pezizomycotina</taxon>
        <taxon>Sordariomycetes</taxon>
        <taxon>Hypocreomycetidae</taxon>
        <taxon>Hypocreales</taxon>
        <taxon>Ophiocordycipitaceae</taxon>
        <taxon>Tolypocladium</taxon>
    </lineage>
</organism>
<sequence length="248" mass="26648">MDSDDEALRFPRESMPRYTAAWDGNHRHATPPRLWGRLHGGILGWRHDVACSSSWWLRGVVQLLVDAGANVSATNFDAETPLYVAAHFAHESAAKVLLGAGANAEARTYCGENLLWRNTTRMNIGSGCEHHLGDGEGGISPSRYCAMQWHVSVIVPSGEVERCLDGPVERRRGGDTALQRAARISVELVDLILAAGGDLADMIDGGTTLLHIAGGPRVVERLIDAGADVEAKTHDGETPLHFAADKGS</sequence>
<dbReference type="InterPro" id="IPR050745">
    <property type="entry name" value="Multifunctional_regulatory"/>
</dbReference>
<gene>
    <name evidence="4" type="ORF">TOPH_01494</name>
</gene>